<evidence type="ECO:0000313" key="2">
    <source>
        <dbReference type="EMBL" id="KAL2729226.1"/>
    </source>
</evidence>
<proteinExistence type="predicted"/>
<dbReference type="AlphaFoldDB" id="A0ABD2B912"/>
<accession>A0ABD2B912</accession>
<comment type="caution">
    <text evidence="2">The sequence shown here is derived from an EMBL/GenBank/DDBJ whole genome shotgun (WGS) entry which is preliminary data.</text>
</comment>
<evidence type="ECO:0000313" key="3">
    <source>
        <dbReference type="Proteomes" id="UP001607302"/>
    </source>
</evidence>
<name>A0ABD2B912_VESSQ</name>
<dbReference type="EMBL" id="JAUDFV010000131">
    <property type="protein sequence ID" value="KAL2729226.1"/>
    <property type="molecule type" value="Genomic_DNA"/>
</dbReference>
<gene>
    <name evidence="2" type="ORF">V1478_006015</name>
</gene>
<keyword evidence="1" id="KW-0812">Transmembrane</keyword>
<keyword evidence="1" id="KW-0472">Membrane</keyword>
<dbReference type="Proteomes" id="UP001607302">
    <property type="component" value="Unassembled WGS sequence"/>
</dbReference>
<organism evidence="2 3">
    <name type="scientific">Vespula squamosa</name>
    <name type="common">Southern yellow jacket</name>
    <name type="synonym">Wasp</name>
    <dbReference type="NCBI Taxonomy" id="30214"/>
    <lineage>
        <taxon>Eukaryota</taxon>
        <taxon>Metazoa</taxon>
        <taxon>Ecdysozoa</taxon>
        <taxon>Arthropoda</taxon>
        <taxon>Hexapoda</taxon>
        <taxon>Insecta</taxon>
        <taxon>Pterygota</taxon>
        <taxon>Neoptera</taxon>
        <taxon>Endopterygota</taxon>
        <taxon>Hymenoptera</taxon>
        <taxon>Apocrita</taxon>
        <taxon>Aculeata</taxon>
        <taxon>Vespoidea</taxon>
        <taxon>Vespidae</taxon>
        <taxon>Vespinae</taxon>
        <taxon>Vespula</taxon>
    </lineage>
</organism>
<keyword evidence="3" id="KW-1185">Reference proteome</keyword>
<evidence type="ECO:0000256" key="1">
    <source>
        <dbReference type="SAM" id="Phobius"/>
    </source>
</evidence>
<keyword evidence="1" id="KW-1133">Transmembrane helix</keyword>
<sequence>MGIIVKKSAIERSNYILKYEIFNIEIYKINTSYKYDLKNCTLFLIILTYIDLIFVDVYFKMNQNQWYSFQIAFHRDVDMHHFRCKI</sequence>
<protein>
    <submittedName>
        <fullName evidence="2">Uncharacterized protein</fullName>
    </submittedName>
</protein>
<feature type="transmembrane region" description="Helical" evidence="1">
    <location>
        <begin position="41"/>
        <end position="59"/>
    </location>
</feature>
<reference evidence="2 3" key="1">
    <citation type="journal article" date="2024" name="Ann. Entomol. Soc. Am.">
        <title>Genomic analyses of the southern and eastern yellowjacket wasps (Hymenoptera: Vespidae) reveal evolutionary signatures of social life.</title>
        <authorList>
            <person name="Catto M.A."/>
            <person name="Caine P.B."/>
            <person name="Orr S.E."/>
            <person name="Hunt B.G."/>
            <person name="Goodisman M.A.D."/>
        </authorList>
    </citation>
    <scope>NUCLEOTIDE SEQUENCE [LARGE SCALE GENOMIC DNA]</scope>
    <source>
        <strain evidence="2">233</strain>
        <tissue evidence="2">Head and thorax</tissue>
    </source>
</reference>